<dbReference type="AlphaFoldDB" id="A0ABC8T7E9"/>
<dbReference type="PANTHER" id="PTHR11926">
    <property type="entry name" value="GLUCOSYL/GLUCURONOSYL TRANSFERASES"/>
    <property type="match status" value="1"/>
</dbReference>
<dbReference type="Gene3D" id="3.40.50.2000">
    <property type="entry name" value="Glycogen Phosphorylase B"/>
    <property type="match status" value="1"/>
</dbReference>
<protein>
    <submittedName>
        <fullName evidence="2">Uncharacterized protein</fullName>
    </submittedName>
</protein>
<dbReference type="EMBL" id="CAUOFW020003947">
    <property type="protein sequence ID" value="CAK9162988.1"/>
    <property type="molecule type" value="Genomic_DNA"/>
</dbReference>
<evidence type="ECO:0000256" key="1">
    <source>
        <dbReference type="ARBA" id="ARBA00009995"/>
    </source>
</evidence>
<keyword evidence="3" id="KW-1185">Reference proteome</keyword>
<dbReference type="Proteomes" id="UP001642360">
    <property type="component" value="Unassembled WGS sequence"/>
</dbReference>
<accession>A0ABC8T7E9</accession>
<dbReference type="PANTHER" id="PTHR11926:SF1555">
    <property type="entry name" value="UDP-GLYCOSYLTRANSFERASE 83A1-LIKE"/>
    <property type="match status" value="1"/>
</dbReference>
<dbReference type="FunFam" id="3.40.50.2000:FF:000108">
    <property type="entry name" value="UDP-glycosyltransferase 83A1"/>
    <property type="match status" value="1"/>
</dbReference>
<dbReference type="SUPFAM" id="SSF53756">
    <property type="entry name" value="UDP-Glycosyltransferase/glycogen phosphorylase"/>
    <property type="match status" value="1"/>
</dbReference>
<proteinExistence type="inferred from homology"/>
<gene>
    <name evidence="2" type="ORF">ILEXP_LOCUS31945</name>
</gene>
<organism evidence="2 3">
    <name type="scientific">Ilex paraguariensis</name>
    <name type="common">yerba mate</name>
    <dbReference type="NCBI Taxonomy" id="185542"/>
    <lineage>
        <taxon>Eukaryota</taxon>
        <taxon>Viridiplantae</taxon>
        <taxon>Streptophyta</taxon>
        <taxon>Embryophyta</taxon>
        <taxon>Tracheophyta</taxon>
        <taxon>Spermatophyta</taxon>
        <taxon>Magnoliopsida</taxon>
        <taxon>eudicotyledons</taxon>
        <taxon>Gunneridae</taxon>
        <taxon>Pentapetalae</taxon>
        <taxon>asterids</taxon>
        <taxon>campanulids</taxon>
        <taxon>Aquifoliales</taxon>
        <taxon>Aquifoliaceae</taxon>
        <taxon>Ilex</taxon>
    </lineage>
</organism>
<evidence type="ECO:0000313" key="2">
    <source>
        <dbReference type="EMBL" id="CAK9162988.1"/>
    </source>
</evidence>
<name>A0ABC8T7E9_9AQUA</name>
<evidence type="ECO:0000313" key="3">
    <source>
        <dbReference type="Proteomes" id="UP001642360"/>
    </source>
</evidence>
<comment type="caution">
    <text evidence="2">The sequence shown here is derived from an EMBL/GenBank/DDBJ whole genome shotgun (WGS) entry which is preliminary data.</text>
</comment>
<comment type="similarity">
    <text evidence="1">Belongs to the UDP-glycosyltransferase family.</text>
</comment>
<sequence>MGNPHILMISYPAQGHVIPLMELAQCLAQHGFKITFVNTQITHKRVLNAMAGKEILGNQIHLVSIPDGLEEEDRSIPGKLTDSILRVVPGNLEELIKEINESVDDNISCLIADISIGCVLEVAMKMGIRRAAFVPAAATVRVLGSSIPKLIGDGIINNDGTPTKNQTIQLS</sequence>
<reference evidence="2 3" key="1">
    <citation type="submission" date="2024-02" db="EMBL/GenBank/DDBJ databases">
        <authorList>
            <person name="Vignale AGUSTIN F."/>
            <person name="Sosa J E."/>
            <person name="Modenutti C."/>
        </authorList>
    </citation>
    <scope>NUCLEOTIDE SEQUENCE [LARGE SCALE GENOMIC DNA]</scope>
</reference>
<feature type="non-terminal residue" evidence="2">
    <location>
        <position position="171"/>
    </location>
</feature>